<dbReference type="STRING" id="51511.ENSCSAVP00000013846"/>
<dbReference type="FunCoup" id="H2Z8D4">
    <property type="interactions" value="130"/>
</dbReference>
<reference evidence="9" key="3">
    <citation type="submission" date="2025-09" db="UniProtKB">
        <authorList>
            <consortium name="Ensembl"/>
        </authorList>
    </citation>
    <scope>IDENTIFICATION</scope>
</reference>
<dbReference type="GO" id="GO:0005737">
    <property type="term" value="C:cytoplasm"/>
    <property type="evidence" value="ECO:0007669"/>
    <property type="project" value="TreeGrafter"/>
</dbReference>
<keyword evidence="10" id="KW-1185">Reference proteome</keyword>
<dbReference type="Pfam" id="PF00069">
    <property type="entry name" value="Pkinase"/>
    <property type="match status" value="1"/>
</dbReference>
<proteinExistence type="inferred from homology"/>
<dbReference type="InterPro" id="IPR008271">
    <property type="entry name" value="Ser/Thr_kinase_AS"/>
</dbReference>
<dbReference type="GO" id="GO:0005524">
    <property type="term" value="F:ATP binding"/>
    <property type="evidence" value="ECO:0007669"/>
    <property type="project" value="UniProtKB-UniRule"/>
</dbReference>
<evidence type="ECO:0000256" key="6">
    <source>
        <dbReference type="PROSITE-ProRule" id="PRU10141"/>
    </source>
</evidence>
<evidence type="ECO:0000256" key="3">
    <source>
        <dbReference type="ARBA" id="ARBA00022777"/>
    </source>
</evidence>
<dbReference type="PIRSF" id="PIRSF000615">
    <property type="entry name" value="TyrPK_CSF1-R"/>
    <property type="match status" value="1"/>
</dbReference>
<dbReference type="OMA" id="HDMLAVN"/>
<keyword evidence="4 6" id="KW-0067">ATP-binding</keyword>
<dbReference type="Proteomes" id="UP000007875">
    <property type="component" value="Unassembled WGS sequence"/>
</dbReference>
<sequence length="285" mass="32230">NKRRMEKYQILEEIGNGSFGKVYKATRKGCKNKFAIKQVQCNAPENVELALQEFWTLSSLQPHLNIIRFEECFQQRKRGMMRLKHGDVRSSDYLDLVEVSIKGKCNASHCATSLWFVMEYCDCGDMNDYILSKPPTAHLNSSFMLQLADGISFLHTSNVVHRDLKPENILVSTSKDKKSIPILKIADFGLSKVCTRADTNTPDVNHHWFSSACGSDFFMAPEVFEGRYTAKADVFALGIIFWSIMDRITFIDASSKKVLLGTYVRRGGDVLPLGEALLDDPKLDI</sequence>
<dbReference type="InterPro" id="IPR011009">
    <property type="entry name" value="Kinase-like_dom_sf"/>
</dbReference>
<dbReference type="eggNOG" id="KOG0595">
    <property type="taxonomic scope" value="Eukaryota"/>
</dbReference>
<reference evidence="10" key="1">
    <citation type="submission" date="2003-08" db="EMBL/GenBank/DDBJ databases">
        <authorList>
            <person name="Birren B."/>
            <person name="Nusbaum C."/>
            <person name="Abebe A."/>
            <person name="Abouelleil A."/>
            <person name="Adekoya E."/>
            <person name="Ait-zahra M."/>
            <person name="Allen N."/>
            <person name="Allen T."/>
            <person name="An P."/>
            <person name="Anderson M."/>
            <person name="Anderson S."/>
            <person name="Arachchi H."/>
            <person name="Armbruster J."/>
            <person name="Bachantsang P."/>
            <person name="Baldwin J."/>
            <person name="Barry A."/>
            <person name="Bayul T."/>
            <person name="Blitshsteyn B."/>
            <person name="Bloom T."/>
            <person name="Blye J."/>
            <person name="Boguslavskiy L."/>
            <person name="Borowsky M."/>
            <person name="Boukhgalter B."/>
            <person name="Brunache A."/>
            <person name="Butler J."/>
            <person name="Calixte N."/>
            <person name="Calvo S."/>
            <person name="Camarata J."/>
            <person name="Campo K."/>
            <person name="Chang J."/>
            <person name="Cheshatsang Y."/>
            <person name="Citroen M."/>
            <person name="Collymore A."/>
            <person name="Considine T."/>
            <person name="Cook A."/>
            <person name="Cooke P."/>
            <person name="Corum B."/>
            <person name="Cuomo C."/>
            <person name="David R."/>
            <person name="Dawoe T."/>
            <person name="Degray S."/>
            <person name="Dodge S."/>
            <person name="Dooley K."/>
            <person name="Dorje P."/>
            <person name="Dorjee K."/>
            <person name="Dorris L."/>
            <person name="Duffey N."/>
            <person name="Dupes A."/>
            <person name="Elkins T."/>
            <person name="Engels R."/>
            <person name="Erickson J."/>
            <person name="Farina A."/>
            <person name="Faro S."/>
            <person name="Ferreira P."/>
            <person name="Fischer H."/>
            <person name="Fitzgerald M."/>
            <person name="Foley K."/>
            <person name="Gage D."/>
            <person name="Galagan J."/>
            <person name="Gearin G."/>
            <person name="Gnerre S."/>
            <person name="Gnirke A."/>
            <person name="Goyette A."/>
            <person name="Graham J."/>
            <person name="Grandbois E."/>
            <person name="Gyaltsen K."/>
            <person name="Hafez N."/>
            <person name="Hagopian D."/>
            <person name="Hagos B."/>
            <person name="Hall J."/>
            <person name="Hatcher B."/>
            <person name="Heller A."/>
            <person name="Higgins H."/>
            <person name="Honan T."/>
            <person name="Horn A."/>
            <person name="Houde N."/>
            <person name="Hughes L."/>
            <person name="Hulme W."/>
            <person name="Husby E."/>
            <person name="Iliev I."/>
            <person name="Jaffe D."/>
            <person name="Jones C."/>
            <person name="Kamal M."/>
            <person name="Kamat A."/>
            <person name="Kamvysselis M."/>
            <person name="Karlsson E."/>
            <person name="Kells C."/>
            <person name="Kieu A."/>
            <person name="Kisner P."/>
            <person name="Kodira C."/>
            <person name="Kulbokas E."/>
            <person name="Labutti K."/>
            <person name="Lama D."/>
            <person name="Landers T."/>
            <person name="Leger J."/>
            <person name="Levine S."/>
            <person name="Lewis D."/>
            <person name="Lewis T."/>
            <person name="Lindblad-toh K."/>
            <person name="Liu X."/>
            <person name="Lokyitsang T."/>
            <person name="Lokyitsang Y."/>
            <person name="Lucien O."/>
            <person name="Lui A."/>
            <person name="Ma L.J."/>
            <person name="Mabbitt R."/>
            <person name="Macdonald J."/>
            <person name="Maclean C."/>
            <person name="Major J."/>
            <person name="Manning J."/>
            <person name="Marabella R."/>
            <person name="Maru K."/>
            <person name="Matthews C."/>
            <person name="Mauceli E."/>
            <person name="Mccarthy M."/>
            <person name="Mcdonough S."/>
            <person name="Mcghee T."/>
            <person name="Meldrim J."/>
            <person name="Meneus L."/>
            <person name="Mesirov J."/>
            <person name="Mihalev A."/>
            <person name="Mihova T."/>
            <person name="Mikkelsen T."/>
            <person name="Mlenga V."/>
            <person name="Moru K."/>
            <person name="Mozes J."/>
            <person name="Mulrain L."/>
            <person name="Munson G."/>
            <person name="Naylor J."/>
            <person name="Newes C."/>
            <person name="Nguyen C."/>
            <person name="Nguyen N."/>
            <person name="Nguyen T."/>
            <person name="Nicol R."/>
            <person name="Nielsen C."/>
            <person name="Nizzari M."/>
            <person name="Norbu C."/>
            <person name="Norbu N."/>
            <person name="O'donnell P."/>
            <person name="Okoawo O."/>
            <person name="O'leary S."/>
            <person name="Omotosho B."/>
            <person name="O'neill K."/>
            <person name="Osman S."/>
            <person name="Parker S."/>
            <person name="Perrin D."/>
            <person name="Phunkhang P."/>
            <person name="Piqani B."/>
            <person name="Purcell S."/>
            <person name="Rachupka T."/>
            <person name="Ramasamy U."/>
            <person name="Rameau R."/>
            <person name="Ray V."/>
            <person name="Raymond C."/>
            <person name="Retta R."/>
            <person name="Richardson S."/>
            <person name="Rise C."/>
            <person name="Rodriguez J."/>
            <person name="Rogers J."/>
            <person name="Rogov P."/>
            <person name="Rutman M."/>
            <person name="Schupbach R."/>
            <person name="Seaman C."/>
            <person name="Settipalli S."/>
            <person name="Sharpe T."/>
            <person name="Sheridan J."/>
            <person name="Sherpa N."/>
            <person name="Shi J."/>
            <person name="Smirnov S."/>
            <person name="Smith C."/>
            <person name="Sougnez C."/>
            <person name="Spencer B."/>
            <person name="Stalker J."/>
            <person name="Stange-thomann N."/>
            <person name="Stavropoulos S."/>
            <person name="Stetson K."/>
            <person name="Stone C."/>
            <person name="Stone S."/>
            <person name="Stubbs M."/>
            <person name="Talamas J."/>
            <person name="Tchuinga P."/>
            <person name="Tenzing P."/>
            <person name="Tesfaye S."/>
            <person name="Theodore J."/>
            <person name="Thoulutsang Y."/>
            <person name="Topham K."/>
            <person name="Towey S."/>
            <person name="Tsamla T."/>
            <person name="Tsomo N."/>
            <person name="Vallee D."/>
            <person name="Vassiliev H."/>
            <person name="Venkataraman V."/>
            <person name="Vinson J."/>
            <person name="Vo A."/>
            <person name="Wade C."/>
            <person name="Wang S."/>
            <person name="Wangchuk T."/>
            <person name="Wangdi T."/>
            <person name="Whittaker C."/>
            <person name="Wilkinson J."/>
            <person name="Wu Y."/>
            <person name="Wyman D."/>
            <person name="Yadav S."/>
            <person name="Yang S."/>
            <person name="Yang X."/>
            <person name="Yeager S."/>
            <person name="Yee E."/>
            <person name="Young G."/>
            <person name="Zainoun J."/>
            <person name="Zembeck L."/>
            <person name="Zimmer A."/>
            <person name="Zody M."/>
            <person name="Lander E."/>
        </authorList>
    </citation>
    <scope>NUCLEOTIDE SEQUENCE [LARGE SCALE GENOMIC DNA]</scope>
</reference>
<comment type="similarity">
    <text evidence="5">Belongs to the protein kinase superfamily. Ser/Thr protein kinase family. GCN2 subfamily.</text>
</comment>
<name>H2Z8D4_CIOSA</name>
<dbReference type="PROSITE" id="PS50011">
    <property type="entry name" value="PROTEIN_KINASE_DOM"/>
    <property type="match status" value="1"/>
</dbReference>
<dbReference type="GeneTree" id="ENSGT00940000158197"/>
<dbReference type="PROSITE" id="PS00107">
    <property type="entry name" value="PROTEIN_KINASE_ATP"/>
    <property type="match status" value="1"/>
</dbReference>
<dbReference type="GO" id="GO:0005634">
    <property type="term" value="C:nucleus"/>
    <property type="evidence" value="ECO:0007669"/>
    <property type="project" value="TreeGrafter"/>
</dbReference>
<dbReference type="AlphaFoldDB" id="H2Z8D4"/>
<evidence type="ECO:0000256" key="1">
    <source>
        <dbReference type="ARBA" id="ARBA00022679"/>
    </source>
</evidence>
<dbReference type="Gene3D" id="1.10.510.10">
    <property type="entry name" value="Transferase(Phosphotransferase) domain 1"/>
    <property type="match status" value="1"/>
</dbReference>
<dbReference type="Gene3D" id="3.30.200.20">
    <property type="entry name" value="Phosphorylase Kinase, domain 1"/>
    <property type="match status" value="1"/>
</dbReference>
<keyword evidence="2 6" id="KW-0547">Nucleotide-binding</keyword>
<keyword evidence="3" id="KW-0418">Kinase</keyword>
<evidence type="ECO:0000256" key="7">
    <source>
        <dbReference type="RuleBase" id="RU000304"/>
    </source>
</evidence>
<feature type="binding site" evidence="6">
    <location>
        <position position="37"/>
    </location>
    <ligand>
        <name>ATP</name>
        <dbReference type="ChEBI" id="CHEBI:30616"/>
    </ligand>
</feature>
<dbReference type="FunFam" id="1.10.510.10:FF:002246">
    <property type="match status" value="1"/>
</dbReference>
<dbReference type="GO" id="GO:0110031">
    <property type="term" value="P:negative regulation of G2/MI transition of meiotic cell cycle"/>
    <property type="evidence" value="ECO:0007669"/>
    <property type="project" value="TreeGrafter"/>
</dbReference>
<dbReference type="GO" id="GO:0004674">
    <property type="term" value="F:protein serine/threonine kinase activity"/>
    <property type="evidence" value="ECO:0007669"/>
    <property type="project" value="UniProtKB-KW"/>
</dbReference>
<evidence type="ECO:0000256" key="4">
    <source>
        <dbReference type="ARBA" id="ARBA00022840"/>
    </source>
</evidence>
<evidence type="ECO:0000313" key="10">
    <source>
        <dbReference type="Proteomes" id="UP000007875"/>
    </source>
</evidence>
<dbReference type="PROSITE" id="PS00108">
    <property type="entry name" value="PROTEIN_KINASE_ST"/>
    <property type="match status" value="1"/>
</dbReference>
<accession>H2Z8D4</accession>
<dbReference type="PANTHER" id="PTHR11042">
    <property type="entry name" value="EUKARYOTIC TRANSLATION INITIATION FACTOR 2-ALPHA KINASE EIF2-ALPHA KINASE -RELATED"/>
    <property type="match status" value="1"/>
</dbReference>
<feature type="domain" description="Protein kinase" evidence="8">
    <location>
        <begin position="8"/>
        <end position="285"/>
    </location>
</feature>
<dbReference type="SUPFAM" id="SSF56112">
    <property type="entry name" value="Protein kinase-like (PK-like)"/>
    <property type="match status" value="1"/>
</dbReference>
<keyword evidence="1" id="KW-0808">Transferase</keyword>
<evidence type="ECO:0000313" key="9">
    <source>
        <dbReference type="Ensembl" id="ENSCSAVP00000013846.1"/>
    </source>
</evidence>
<evidence type="ECO:0000259" key="8">
    <source>
        <dbReference type="PROSITE" id="PS50011"/>
    </source>
</evidence>
<dbReference type="Ensembl" id="ENSCSAVT00000014006.1">
    <property type="protein sequence ID" value="ENSCSAVP00000013846.1"/>
    <property type="gene ID" value="ENSCSAVG00000008119.1"/>
</dbReference>
<dbReference type="PANTHER" id="PTHR11042:SF190">
    <property type="entry name" value="MITOSIS INHIBITOR PROTEIN KINASE MIK1"/>
    <property type="match status" value="1"/>
</dbReference>
<dbReference type="InParanoid" id="H2Z8D4"/>
<evidence type="ECO:0000256" key="2">
    <source>
        <dbReference type="ARBA" id="ARBA00022741"/>
    </source>
</evidence>
<dbReference type="InterPro" id="IPR050339">
    <property type="entry name" value="CC_SR_Kinase"/>
</dbReference>
<dbReference type="InterPro" id="IPR017441">
    <property type="entry name" value="Protein_kinase_ATP_BS"/>
</dbReference>
<dbReference type="HOGENOM" id="CLU_026714_0_0_1"/>
<organism evidence="9 10">
    <name type="scientific">Ciona savignyi</name>
    <name type="common">Pacific transparent sea squirt</name>
    <dbReference type="NCBI Taxonomy" id="51511"/>
    <lineage>
        <taxon>Eukaryota</taxon>
        <taxon>Metazoa</taxon>
        <taxon>Chordata</taxon>
        <taxon>Tunicata</taxon>
        <taxon>Ascidiacea</taxon>
        <taxon>Phlebobranchia</taxon>
        <taxon>Cionidae</taxon>
        <taxon>Ciona</taxon>
    </lineage>
</organism>
<reference evidence="9" key="2">
    <citation type="submission" date="2025-08" db="UniProtKB">
        <authorList>
            <consortium name="Ensembl"/>
        </authorList>
    </citation>
    <scope>IDENTIFICATION</scope>
</reference>
<evidence type="ECO:0000256" key="5">
    <source>
        <dbReference type="ARBA" id="ARBA00037982"/>
    </source>
</evidence>
<protein>
    <recommendedName>
        <fullName evidence="8">Protein kinase domain-containing protein</fullName>
    </recommendedName>
</protein>
<keyword evidence="7" id="KW-0723">Serine/threonine-protein kinase</keyword>
<dbReference type="SMART" id="SM00220">
    <property type="entry name" value="S_TKc"/>
    <property type="match status" value="1"/>
</dbReference>
<dbReference type="InterPro" id="IPR000719">
    <property type="entry name" value="Prot_kinase_dom"/>
</dbReference>